<dbReference type="InterPro" id="IPR008991">
    <property type="entry name" value="Translation_prot_SH3-like_sf"/>
</dbReference>
<name>A0A8S1ZSE0_ARAAE</name>
<feature type="domain" description="Large ribosomal subunit protein uL2 C-terminal" evidence="4">
    <location>
        <begin position="2"/>
        <end position="42"/>
    </location>
</feature>
<sequence>MKLPSGSKKIVPSGCMAMIGQVAGGGRTEKPMLKAGSNKVMQVALGRAASDEFRSGIYKSPRFVYYASYNGSFMLNAL</sequence>
<keyword evidence="2" id="KW-0689">Ribosomal protein</keyword>
<evidence type="ECO:0000256" key="2">
    <source>
        <dbReference type="ARBA" id="ARBA00022980"/>
    </source>
</evidence>
<evidence type="ECO:0000259" key="4">
    <source>
        <dbReference type="Pfam" id="PF03947"/>
    </source>
</evidence>
<dbReference type="InterPro" id="IPR022669">
    <property type="entry name" value="Ribosomal_uL2_C"/>
</dbReference>
<comment type="similarity">
    <text evidence="1">Belongs to the universal ribosomal protein uL2 family.</text>
</comment>
<evidence type="ECO:0000313" key="5">
    <source>
        <dbReference type="EMBL" id="CAE5959518.1"/>
    </source>
</evidence>
<dbReference type="GO" id="GO:0003735">
    <property type="term" value="F:structural constituent of ribosome"/>
    <property type="evidence" value="ECO:0007669"/>
    <property type="project" value="InterPro"/>
</dbReference>
<dbReference type="Proteomes" id="UP000682877">
    <property type="component" value="Chromosome 1"/>
</dbReference>
<dbReference type="EMBL" id="LR999451">
    <property type="protein sequence ID" value="CAE5959518.1"/>
    <property type="molecule type" value="Genomic_DNA"/>
</dbReference>
<protein>
    <recommendedName>
        <fullName evidence="4">Large ribosomal subunit protein uL2 C-terminal domain-containing protein</fullName>
    </recommendedName>
</protein>
<evidence type="ECO:0000256" key="1">
    <source>
        <dbReference type="ARBA" id="ARBA00005636"/>
    </source>
</evidence>
<dbReference type="GO" id="GO:1990904">
    <property type="term" value="C:ribonucleoprotein complex"/>
    <property type="evidence" value="ECO:0007669"/>
    <property type="project" value="UniProtKB-KW"/>
</dbReference>
<reference evidence="5" key="1">
    <citation type="submission" date="2021-01" db="EMBL/GenBank/DDBJ databases">
        <authorList>
            <person name="Bezrukov I."/>
        </authorList>
    </citation>
    <scope>NUCLEOTIDE SEQUENCE</scope>
</reference>
<dbReference type="GO" id="GO:0006412">
    <property type="term" value="P:translation"/>
    <property type="evidence" value="ECO:0007669"/>
    <property type="project" value="InterPro"/>
</dbReference>
<accession>A0A8S1ZSE0</accession>
<dbReference type="AlphaFoldDB" id="A0A8S1ZSE0"/>
<proteinExistence type="inferred from homology"/>
<evidence type="ECO:0000256" key="3">
    <source>
        <dbReference type="ARBA" id="ARBA00023274"/>
    </source>
</evidence>
<organism evidence="5 6">
    <name type="scientific">Arabidopsis arenosa</name>
    <name type="common">Sand rock-cress</name>
    <name type="synonym">Cardaminopsis arenosa</name>
    <dbReference type="NCBI Taxonomy" id="38785"/>
    <lineage>
        <taxon>Eukaryota</taxon>
        <taxon>Viridiplantae</taxon>
        <taxon>Streptophyta</taxon>
        <taxon>Embryophyta</taxon>
        <taxon>Tracheophyta</taxon>
        <taxon>Spermatophyta</taxon>
        <taxon>Magnoliopsida</taxon>
        <taxon>eudicotyledons</taxon>
        <taxon>Gunneridae</taxon>
        <taxon>Pentapetalae</taxon>
        <taxon>rosids</taxon>
        <taxon>malvids</taxon>
        <taxon>Brassicales</taxon>
        <taxon>Brassicaceae</taxon>
        <taxon>Camelineae</taxon>
        <taxon>Arabidopsis</taxon>
    </lineage>
</organism>
<gene>
    <name evidence="5" type="ORF">AARE701A_LOCUS3036</name>
</gene>
<evidence type="ECO:0000313" key="6">
    <source>
        <dbReference type="Proteomes" id="UP000682877"/>
    </source>
</evidence>
<dbReference type="Pfam" id="PF03947">
    <property type="entry name" value="Ribosomal_L2_C"/>
    <property type="match status" value="1"/>
</dbReference>
<keyword evidence="6" id="KW-1185">Reference proteome</keyword>
<dbReference type="GO" id="GO:0005840">
    <property type="term" value="C:ribosome"/>
    <property type="evidence" value="ECO:0007669"/>
    <property type="project" value="UniProtKB-KW"/>
</dbReference>
<dbReference type="SUPFAM" id="SSF50104">
    <property type="entry name" value="Translation proteins SH3-like domain"/>
    <property type="match status" value="1"/>
</dbReference>
<keyword evidence="3" id="KW-0687">Ribonucleoprotein</keyword>